<name>A0A9W6F0N0_9CHLO</name>
<organism evidence="1 2">
    <name type="scientific">Pleodorina starrii</name>
    <dbReference type="NCBI Taxonomy" id="330485"/>
    <lineage>
        <taxon>Eukaryota</taxon>
        <taxon>Viridiplantae</taxon>
        <taxon>Chlorophyta</taxon>
        <taxon>core chlorophytes</taxon>
        <taxon>Chlorophyceae</taxon>
        <taxon>CS clade</taxon>
        <taxon>Chlamydomonadales</taxon>
        <taxon>Volvocaceae</taxon>
        <taxon>Pleodorina</taxon>
    </lineage>
</organism>
<proteinExistence type="predicted"/>
<gene>
    <name evidence="1" type="primary">PLESTB001003</name>
    <name evidence="1" type="ORF">PLESTB_000608400</name>
</gene>
<comment type="caution">
    <text evidence="1">The sequence shown here is derived from an EMBL/GenBank/DDBJ whole genome shotgun (WGS) entry which is preliminary data.</text>
</comment>
<evidence type="ECO:0000313" key="1">
    <source>
        <dbReference type="EMBL" id="GLC52318.1"/>
    </source>
</evidence>
<evidence type="ECO:0000313" key="2">
    <source>
        <dbReference type="Proteomes" id="UP001165080"/>
    </source>
</evidence>
<keyword evidence="2" id="KW-1185">Reference proteome</keyword>
<dbReference type="AlphaFoldDB" id="A0A9W6F0N0"/>
<accession>A0A9W6F0N0</accession>
<dbReference type="Proteomes" id="UP001165080">
    <property type="component" value="Unassembled WGS sequence"/>
</dbReference>
<protein>
    <submittedName>
        <fullName evidence="1">Uncharacterized protein</fullName>
    </submittedName>
</protein>
<sequence length="296" mass="31354">MVHEGNPTAGPVPSRTATPFTASTSPAVTVAAAAATAAAMVAATTAATITAAAKPTTGSAAFASAAAAAATVVPTIPSFDPSFSQERSHGFRLRAALDHKRHGCNQPPDFDLEIVVPIIDKDIFPSGVRNHYSFRLEQQALAATAHRRRTLSSGPVSSRGPLSSLVLKLDSSRATSCYNVDITTPLQPGVIGRAFEGYLWFRPTVPWVGPDPVGLPVRAFAGKCSSFFVGWVHVPQHRGTASWNSVEHVPLQISAKHVFPAAPDAGQWSPVILSSVWSFGDWSTLYPRLLAKRRAV</sequence>
<reference evidence="1 2" key="1">
    <citation type="journal article" date="2023" name="Commun. Biol.">
        <title>Reorganization of the ancestral sex-determining regions during the evolution of trioecy in Pleodorina starrii.</title>
        <authorList>
            <person name="Takahashi K."/>
            <person name="Suzuki S."/>
            <person name="Kawai-Toyooka H."/>
            <person name="Yamamoto K."/>
            <person name="Hamaji T."/>
            <person name="Ootsuki R."/>
            <person name="Yamaguchi H."/>
            <person name="Kawachi M."/>
            <person name="Higashiyama T."/>
            <person name="Nozaki H."/>
        </authorList>
    </citation>
    <scope>NUCLEOTIDE SEQUENCE [LARGE SCALE GENOMIC DNA]</scope>
    <source>
        <strain evidence="1 2">NIES-4479</strain>
    </source>
</reference>
<dbReference type="EMBL" id="BRXU01000005">
    <property type="protein sequence ID" value="GLC52318.1"/>
    <property type="molecule type" value="Genomic_DNA"/>
</dbReference>